<accession>A0A0A9EWA9</accession>
<protein>
    <submittedName>
        <fullName evidence="1">Uncharacterized protein</fullName>
    </submittedName>
</protein>
<dbReference type="EMBL" id="GBRH01194632">
    <property type="protein sequence ID" value="JAE03264.1"/>
    <property type="molecule type" value="Transcribed_RNA"/>
</dbReference>
<name>A0A0A9EWA9_ARUDO</name>
<organism evidence="1">
    <name type="scientific">Arundo donax</name>
    <name type="common">Giant reed</name>
    <name type="synonym">Donax arundinaceus</name>
    <dbReference type="NCBI Taxonomy" id="35708"/>
    <lineage>
        <taxon>Eukaryota</taxon>
        <taxon>Viridiplantae</taxon>
        <taxon>Streptophyta</taxon>
        <taxon>Embryophyta</taxon>
        <taxon>Tracheophyta</taxon>
        <taxon>Spermatophyta</taxon>
        <taxon>Magnoliopsida</taxon>
        <taxon>Liliopsida</taxon>
        <taxon>Poales</taxon>
        <taxon>Poaceae</taxon>
        <taxon>PACMAD clade</taxon>
        <taxon>Arundinoideae</taxon>
        <taxon>Arundineae</taxon>
        <taxon>Arundo</taxon>
    </lineage>
</organism>
<reference evidence="1" key="2">
    <citation type="journal article" date="2015" name="Data Brief">
        <title>Shoot transcriptome of the giant reed, Arundo donax.</title>
        <authorList>
            <person name="Barrero R.A."/>
            <person name="Guerrero F.D."/>
            <person name="Moolhuijzen P."/>
            <person name="Goolsby J.A."/>
            <person name="Tidwell J."/>
            <person name="Bellgard S.E."/>
            <person name="Bellgard M.I."/>
        </authorList>
    </citation>
    <scope>NUCLEOTIDE SEQUENCE</scope>
    <source>
        <tissue evidence="1">Shoot tissue taken approximately 20 cm above the soil surface</tissue>
    </source>
</reference>
<reference evidence="1" key="1">
    <citation type="submission" date="2014-09" db="EMBL/GenBank/DDBJ databases">
        <authorList>
            <person name="Magalhaes I.L.F."/>
            <person name="Oliveira U."/>
            <person name="Santos F.R."/>
            <person name="Vidigal T.H.D.A."/>
            <person name="Brescovit A.D."/>
            <person name="Santos A.J."/>
        </authorList>
    </citation>
    <scope>NUCLEOTIDE SEQUENCE</scope>
    <source>
        <tissue evidence="1">Shoot tissue taken approximately 20 cm above the soil surface</tissue>
    </source>
</reference>
<evidence type="ECO:0000313" key="1">
    <source>
        <dbReference type="EMBL" id="JAE03264.1"/>
    </source>
</evidence>
<dbReference type="AlphaFoldDB" id="A0A0A9EWA9"/>
<sequence>MIAYETKIKLASHQLSNRHSKKMIDTTPLSFNLRHV</sequence>
<proteinExistence type="predicted"/>